<evidence type="ECO:0000256" key="14">
    <source>
        <dbReference type="SAM" id="SignalP"/>
    </source>
</evidence>
<reference evidence="17" key="3">
    <citation type="submission" date="2019-12" db="UniProtKB">
        <authorList>
            <consortium name="WormBaseParasite"/>
        </authorList>
    </citation>
    <scope>IDENTIFICATION</scope>
</reference>
<keyword evidence="9" id="KW-1015">Disulfide bond</keyword>
<name>A0A5S6QFW2_TRIMR</name>
<evidence type="ECO:0000256" key="13">
    <source>
        <dbReference type="SAM" id="Phobius"/>
    </source>
</evidence>
<evidence type="ECO:0000256" key="10">
    <source>
        <dbReference type="ARBA" id="ARBA00023180"/>
    </source>
</evidence>
<protein>
    <submittedName>
        <fullName evidence="17 18">L-type lectin-like domain-containing protein</fullName>
    </submittedName>
</protein>
<evidence type="ECO:0000256" key="1">
    <source>
        <dbReference type="ARBA" id="ARBA00004194"/>
    </source>
</evidence>
<evidence type="ECO:0000259" key="15">
    <source>
        <dbReference type="PROSITE" id="PS51328"/>
    </source>
</evidence>
<evidence type="ECO:0000256" key="9">
    <source>
        <dbReference type="ARBA" id="ARBA00023157"/>
    </source>
</evidence>
<evidence type="ECO:0000256" key="5">
    <source>
        <dbReference type="ARBA" id="ARBA00022734"/>
    </source>
</evidence>
<dbReference type="WBParaSite" id="TMUE_2000006093.1">
    <property type="protein sequence ID" value="TMUE_2000006093.1"/>
    <property type="gene ID" value="WBGene00290907"/>
</dbReference>
<evidence type="ECO:0000256" key="4">
    <source>
        <dbReference type="ARBA" id="ARBA00022729"/>
    </source>
</evidence>
<evidence type="ECO:0000256" key="12">
    <source>
        <dbReference type="SAM" id="MobiDB-lite"/>
    </source>
</evidence>
<dbReference type="GO" id="GO:0046872">
    <property type="term" value="F:metal ion binding"/>
    <property type="evidence" value="ECO:0007669"/>
    <property type="project" value="UniProtKB-KW"/>
</dbReference>
<dbReference type="PANTHER" id="PTHR12223:SF45">
    <property type="entry name" value="RE50040P"/>
    <property type="match status" value="1"/>
</dbReference>
<evidence type="ECO:0000313" key="18">
    <source>
        <dbReference type="WBParaSite" id="TMUE_2000006093.2"/>
    </source>
</evidence>
<dbReference type="AlphaFoldDB" id="A0A5S6QFW2"/>
<sequence>MNELQHSFTVRVGALLAGLCQILATELQVGTRLDEVRGFFRREYSLSKPYQSASFDIPFWLFSGSTMVTNEMIRLTSDDPSRQGLLWNTVPVMIRDWELEVAFAVRGKTGTLYGDGLAIWYTKDPGQPGPVFGSKDFFKGLAVFIDTYTNHPDAHNHAHPYVSAMINNGSLHYDHDRDGTHTQLGGHEKGCTSYFRNKDHPTRILVRYVGEILSVYMDVRNEGIWDHCFTVPNVILPLNYHFGFSAATGDLTDNHDIIGVKVYEIEYHRAERENYDANKVEPNAEKVSAPRDHIDDNPPPSRLSSLRTGFLFVMALVVVAVVIVVGVIFIQQQQENRRKRFY</sequence>
<keyword evidence="6 13" id="KW-1133">Transmembrane helix</keyword>
<evidence type="ECO:0000256" key="7">
    <source>
        <dbReference type="ARBA" id="ARBA00023034"/>
    </source>
</evidence>
<reference evidence="16" key="1">
    <citation type="submission" date="2013-11" db="EMBL/GenBank/DDBJ databases">
        <authorList>
            <person name="Aslett M."/>
        </authorList>
    </citation>
    <scope>NUCLEOTIDE SEQUENCE [LARGE SCALE GENOMIC DNA]</scope>
    <source>
        <strain evidence="16">Edinburgh</strain>
    </source>
</reference>
<dbReference type="Gene3D" id="2.60.120.200">
    <property type="match status" value="1"/>
</dbReference>
<reference evidence="16" key="2">
    <citation type="submission" date="2014-03" db="EMBL/GenBank/DDBJ databases">
        <title>The whipworm genome and dual-species transcriptomics of an intimate host-pathogen interaction.</title>
        <authorList>
            <person name="Foth B.J."/>
            <person name="Tsai I.J."/>
            <person name="Reid A.J."/>
            <person name="Bancroft A.J."/>
            <person name="Nichol S."/>
            <person name="Tracey A."/>
            <person name="Holroyd N."/>
            <person name="Cotton J.A."/>
            <person name="Stanley E.J."/>
            <person name="Zarowiecki M."/>
            <person name="Liu J.Z."/>
            <person name="Huckvale T."/>
            <person name="Cooper P.J."/>
            <person name="Grencis R.K."/>
            <person name="Berriman M."/>
        </authorList>
    </citation>
    <scope>NUCLEOTIDE SEQUENCE [LARGE SCALE GENOMIC DNA]</scope>
    <source>
        <strain evidence="16">Edinburgh</strain>
    </source>
</reference>
<feature type="domain" description="L-type lectin-like" evidence="15">
    <location>
        <begin position="38"/>
        <end position="265"/>
    </location>
</feature>
<feature type="region of interest" description="Disordered" evidence="12">
    <location>
        <begin position="274"/>
        <end position="299"/>
    </location>
</feature>
<dbReference type="PANTHER" id="PTHR12223">
    <property type="entry name" value="VESICULAR MANNOSE-BINDING LECTIN"/>
    <property type="match status" value="1"/>
</dbReference>
<feature type="chain" id="PRO_5044624294" evidence="14">
    <location>
        <begin position="25"/>
        <end position="342"/>
    </location>
</feature>
<keyword evidence="8 13" id="KW-0472">Membrane</keyword>
<evidence type="ECO:0000256" key="3">
    <source>
        <dbReference type="ARBA" id="ARBA00022723"/>
    </source>
</evidence>
<evidence type="ECO:0000313" key="16">
    <source>
        <dbReference type="Proteomes" id="UP000046395"/>
    </source>
</evidence>
<evidence type="ECO:0000256" key="2">
    <source>
        <dbReference type="ARBA" id="ARBA00022692"/>
    </source>
</evidence>
<keyword evidence="10" id="KW-0325">Glycoprotein</keyword>
<dbReference type="Proteomes" id="UP000046395">
    <property type="component" value="Unassembled WGS sequence"/>
</dbReference>
<feature type="signal peptide" evidence="14">
    <location>
        <begin position="1"/>
        <end position="24"/>
    </location>
</feature>
<evidence type="ECO:0000256" key="8">
    <source>
        <dbReference type="ARBA" id="ARBA00023136"/>
    </source>
</evidence>
<dbReference type="WBParaSite" id="TMUE_2000006093.2">
    <property type="protein sequence ID" value="TMUE_2000006093.2"/>
    <property type="gene ID" value="WBGene00290907"/>
</dbReference>
<dbReference type="GO" id="GO:0030134">
    <property type="term" value="C:COPII-coated ER to Golgi transport vesicle"/>
    <property type="evidence" value="ECO:0007669"/>
    <property type="project" value="TreeGrafter"/>
</dbReference>
<dbReference type="PROSITE" id="PS51328">
    <property type="entry name" value="L_LECTIN_LIKE"/>
    <property type="match status" value="1"/>
</dbReference>
<dbReference type="GO" id="GO:0005537">
    <property type="term" value="F:D-mannose binding"/>
    <property type="evidence" value="ECO:0007669"/>
    <property type="project" value="TreeGrafter"/>
</dbReference>
<keyword evidence="7" id="KW-0333">Golgi apparatus</keyword>
<feature type="transmembrane region" description="Helical" evidence="13">
    <location>
        <begin position="309"/>
        <end position="330"/>
    </location>
</feature>
<dbReference type="InterPro" id="IPR013320">
    <property type="entry name" value="ConA-like_dom_sf"/>
</dbReference>
<organism evidence="16 17">
    <name type="scientific">Trichuris muris</name>
    <name type="common">Mouse whipworm</name>
    <dbReference type="NCBI Taxonomy" id="70415"/>
    <lineage>
        <taxon>Eukaryota</taxon>
        <taxon>Metazoa</taxon>
        <taxon>Ecdysozoa</taxon>
        <taxon>Nematoda</taxon>
        <taxon>Enoplea</taxon>
        <taxon>Dorylaimia</taxon>
        <taxon>Trichinellida</taxon>
        <taxon>Trichuridae</taxon>
        <taxon>Trichuris</taxon>
    </lineage>
</organism>
<dbReference type="GO" id="GO:0005793">
    <property type="term" value="C:endoplasmic reticulum-Golgi intermediate compartment"/>
    <property type="evidence" value="ECO:0007669"/>
    <property type="project" value="TreeGrafter"/>
</dbReference>
<dbReference type="GO" id="GO:0000139">
    <property type="term" value="C:Golgi membrane"/>
    <property type="evidence" value="ECO:0007669"/>
    <property type="project" value="UniProtKB-SubCell"/>
</dbReference>
<dbReference type="InterPro" id="IPR005052">
    <property type="entry name" value="Lectin_leg"/>
</dbReference>
<evidence type="ECO:0000313" key="17">
    <source>
        <dbReference type="WBParaSite" id="TMUE_2000006093.1"/>
    </source>
</evidence>
<accession>A0A5S6QFW2</accession>
<dbReference type="STRING" id="70415.A0A5S6QFW2"/>
<keyword evidence="4 14" id="KW-0732">Signal</keyword>
<dbReference type="GO" id="GO:0005789">
    <property type="term" value="C:endoplasmic reticulum membrane"/>
    <property type="evidence" value="ECO:0007669"/>
    <property type="project" value="TreeGrafter"/>
</dbReference>
<keyword evidence="5" id="KW-0430">Lectin</keyword>
<keyword evidence="16" id="KW-1185">Reference proteome</keyword>
<dbReference type="GO" id="GO:0006888">
    <property type="term" value="P:endoplasmic reticulum to Golgi vesicle-mediated transport"/>
    <property type="evidence" value="ECO:0007669"/>
    <property type="project" value="TreeGrafter"/>
</dbReference>
<dbReference type="FunFam" id="2.60.120.200:FF:000017">
    <property type="entry name" value="Vesicular integral-membrane protein VIP36"/>
    <property type="match status" value="1"/>
</dbReference>
<keyword evidence="3" id="KW-0479">Metal-binding</keyword>
<dbReference type="InterPro" id="IPR051136">
    <property type="entry name" value="Intracellular_Lectin-GPT"/>
</dbReference>
<dbReference type="SUPFAM" id="SSF49899">
    <property type="entry name" value="Concanavalin A-like lectins/glucanases"/>
    <property type="match status" value="1"/>
</dbReference>
<keyword evidence="2 13" id="KW-0812">Transmembrane</keyword>
<feature type="compositionally biased region" description="Basic and acidic residues" evidence="12">
    <location>
        <begin position="274"/>
        <end position="296"/>
    </location>
</feature>
<comment type="subcellular location">
    <subcellularLocation>
        <location evidence="11">Endomembrane system</location>
        <topology evidence="11">Single-pass type I membrane protein</topology>
    </subcellularLocation>
    <subcellularLocation>
        <location evidence="1">Golgi apparatus membrane</location>
        <topology evidence="1">Single-pass membrane protein</topology>
    </subcellularLocation>
</comment>
<evidence type="ECO:0000256" key="11">
    <source>
        <dbReference type="ARBA" id="ARBA00046288"/>
    </source>
</evidence>
<evidence type="ECO:0000256" key="6">
    <source>
        <dbReference type="ARBA" id="ARBA00022989"/>
    </source>
</evidence>
<proteinExistence type="predicted"/>
<dbReference type="Pfam" id="PF03388">
    <property type="entry name" value="Lectin_leg-like"/>
    <property type="match status" value="1"/>
</dbReference>